<sequence>MASRTLSADYTSPSASQTFTASLPSLSNDPKTQTVADKTAYLSALRAGATQIQAEINAVLTQRMEDDKMTEAVGKLKLQEDKAEEMYGEEEGEDD</sequence>
<evidence type="ECO:0000313" key="16">
    <source>
        <dbReference type="Proteomes" id="UP001310594"/>
    </source>
</evidence>
<dbReference type="Pfam" id="PF08738">
    <property type="entry name" value="Gon7"/>
    <property type="match status" value="1"/>
</dbReference>
<evidence type="ECO:0000256" key="12">
    <source>
        <dbReference type="ARBA" id="ARBA00023242"/>
    </source>
</evidence>
<comment type="function">
    <text evidence="13">Component of the EKC/KEOPS complex that is required for the formation of a threonylcarbamoyl group on adenosine at position 37 (t(6)A37) in tRNAs that read codons beginning with adenine. The complex is probably involved in the transfer of the threonylcarbamoyl moiety of threonylcarbamoyl-AMP (TC-AMP) to the N6 group of A37. GON7 likely plays a supporting role to the catalytic subunit KAE1 in the complex. The EKC/KEOPS complex also promotes both telomere uncapping and telomere elongation. The complex is required for efficient recruitment of transcriptional coactivators.</text>
</comment>
<dbReference type="GO" id="GO:0000781">
    <property type="term" value="C:chromosome, telomeric region"/>
    <property type="evidence" value="ECO:0007669"/>
    <property type="project" value="UniProtKB-SubCell"/>
</dbReference>
<keyword evidence="11" id="KW-0804">Transcription</keyword>
<keyword evidence="12" id="KW-0539">Nucleus</keyword>
<evidence type="ECO:0000256" key="1">
    <source>
        <dbReference type="ARBA" id="ARBA00004123"/>
    </source>
</evidence>
<accession>A0AAN7WGX2</accession>
<evidence type="ECO:0000313" key="15">
    <source>
        <dbReference type="EMBL" id="KAK5704872.1"/>
    </source>
</evidence>
<dbReference type="GO" id="GO:0008033">
    <property type="term" value="P:tRNA processing"/>
    <property type="evidence" value="ECO:0007669"/>
    <property type="project" value="UniProtKB-KW"/>
</dbReference>
<evidence type="ECO:0000256" key="11">
    <source>
        <dbReference type="ARBA" id="ARBA00023163"/>
    </source>
</evidence>
<protein>
    <recommendedName>
        <fullName evidence="5">EKC/KEOPS complex subunit GON7</fullName>
    </recommendedName>
</protein>
<comment type="caution">
    <text evidence="15">The sequence shown here is derived from an EMBL/GenBank/DDBJ whole genome shotgun (WGS) entry which is preliminary data.</text>
</comment>
<evidence type="ECO:0000256" key="3">
    <source>
        <dbReference type="ARBA" id="ARBA00008529"/>
    </source>
</evidence>
<dbReference type="InterPro" id="IPR014849">
    <property type="entry name" value="EKC/KEOPS_Gon7"/>
</dbReference>
<keyword evidence="9" id="KW-0805">Transcription regulation</keyword>
<comment type="subunit">
    <text evidence="4">Component of the EKC/KEOPS complex composed of at least BUD32, CGI121, GON7, KAE1 and PCC1; the whole complex dimerizes.</text>
</comment>
<evidence type="ECO:0000256" key="6">
    <source>
        <dbReference type="ARBA" id="ARBA00022454"/>
    </source>
</evidence>
<evidence type="ECO:0000256" key="9">
    <source>
        <dbReference type="ARBA" id="ARBA00023015"/>
    </source>
</evidence>
<evidence type="ECO:0000256" key="7">
    <source>
        <dbReference type="ARBA" id="ARBA00022694"/>
    </source>
</evidence>
<feature type="compositionally biased region" description="Acidic residues" evidence="14">
    <location>
        <begin position="86"/>
        <end position="95"/>
    </location>
</feature>
<evidence type="ECO:0000256" key="4">
    <source>
        <dbReference type="ARBA" id="ARBA00011534"/>
    </source>
</evidence>
<organism evidence="15 16">
    <name type="scientific">Elasticomyces elasticus</name>
    <dbReference type="NCBI Taxonomy" id="574655"/>
    <lineage>
        <taxon>Eukaryota</taxon>
        <taxon>Fungi</taxon>
        <taxon>Dikarya</taxon>
        <taxon>Ascomycota</taxon>
        <taxon>Pezizomycotina</taxon>
        <taxon>Dothideomycetes</taxon>
        <taxon>Dothideomycetidae</taxon>
        <taxon>Mycosphaerellales</taxon>
        <taxon>Teratosphaeriaceae</taxon>
        <taxon>Elasticomyces</taxon>
    </lineage>
</organism>
<dbReference type="GO" id="GO:0005634">
    <property type="term" value="C:nucleus"/>
    <property type="evidence" value="ECO:0007669"/>
    <property type="project" value="UniProtKB-SubCell"/>
</dbReference>
<evidence type="ECO:0000256" key="13">
    <source>
        <dbReference type="ARBA" id="ARBA00025393"/>
    </source>
</evidence>
<reference evidence="15" key="1">
    <citation type="submission" date="2023-08" db="EMBL/GenBank/DDBJ databases">
        <title>Black Yeasts Isolated from many extreme environments.</title>
        <authorList>
            <person name="Coleine C."/>
            <person name="Stajich J.E."/>
            <person name="Selbmann L."/>
        </authorList>
    </citation>
    <scope>NUCLEOTIDE SEQUENCE</scope>
    <source>
        <strain evidence="15">CCFEE 5810</strain>
    </source>
</reference>
<feature type="region of interest" description="Disordered" evidence="14">
    <location>
        <begin position="72"/>
        <end position="95"/>
    </location>
</feature>
<keyword evidence="7" id="KW-0819">tRNA processing</keyword>
<evidence type="ECO:0000256" key="5">
    <source>
        <dbReference type="ARBA" id="ARBA00019746"/>
    </source>
</evidence>
<name>A0AAN7WGX2_9PEZI</name>
<dbReference type="EMBL" id="JAVRQU010000003">
    <property type="protein sequence ID" value="KAK5704872.1"/>
    <property type="molecule type" value="Genomic_DNA"/>
</dbReference>
<evidence type="ECO:0000256" key="10">
    <source>
        <dbReference type="ARBA" id="ARBA00023159"/>
    </source>
</evidence>
<dbReference type="AlphaFoldDB" id="A0AAN7WGX2"/>
<comment type="similarity">
    <text evidence="3">Belongs to the GON7 family.</text>
</comment>
<proteinExistence type="inferred from homology"/>
<evidence type="ECO:0000256" key="8">
    <source>
        <dbReference type="ARBA" id="ARBA00022895"/>
    </source>
</evidence>
<evidence type="ECO:0000256" key="14">
    <source>
        <dbReference type="SAM" id="MobiDB-lite"/>
    </source>
</evidence>
<gene>
    <name evidence="15" type="ORF">LTR97_001983</name>
</gene>
<keyword evidence="8" id="KW-0779">Telomere</keyword>
<feature type="region of interest" description="Disordered" evidence="14">
    <location>
        <begin position="1"/>
        <end position="31"/>
    </location>
</feature>
<dbReference type="Proteomes" id="UP001310594">
    <property type="component" value="Unassembled WGS sequence"/>
</dbReference>
<keyword evidence="6" id="KW-0158">Chromosome</keyword>
<comment type="subcellular location">
    <subcellularLocation>
        <location evidence="2">Chromosome</location>
        <location evidence="2">Telomere</location>
    </subcellularLocation>
    <subcellularLocation>
        <location evidence="1">Nucleus</location>
    </subcellularLocation>
</comment>
<evidence type="ECO:0000256" key="2">
    <source>
        <dbReference type="ARBA" id="ARBA00004574"/>
    </source>
</evidence>
<keyword evidence="10" id="KW-0010">Activator</keyword>